<dbReference type="OrthoDB" id="6862397at2"/>
<proteinExistence type="predicted"/>
<name>A0A369CIT2_9GAMM</name>
<organism evidence="1 2">
    <name type="scientific">Thioalbus denitrificans</name>
    <dbReference type="NCBI Taxonomy" id="547122"/>
    <lineage>
        <taxon>Bacteria</taxon>
        <taxon>Pseudomonadati</taxon>
        <taxon>Pseudomonadota</taxon>
        <taxon>Gammaproteobacteria</taxon>
        <taxon>Chromatiales</taxon>
        <taxon>Ectothiorhodospiraceae</taxon>
        <taxon>Thioalbus</taxon>
    </lineage>
</organism>
<sequence length="193" mass="21514">MPLPSPPSPRKLAHTRTVTCRGYEREDGLWDIEGHLVDTKPFSFPNRDRGGRINAGEAIHEMWVRLTIDLDLHVHDAVAVTDASPYRICPEATATFQRIVGLRIGPGWNRKVKERLGGAEGCTHVTELLGPLATTAYQTLWPAREKREEGSKVRGNRKAILDTCHALRSDGPVVKLHWPELYRPSGEPDQAAS</sequence>
<accession>A0A369CIT2</accession>
<dbReference type="RefSeq" id="WP_114279141.1">
    <property type="nucleotide sequence ID" value="NZ_QPJY01000002.1"/>
</dbReference>
<evidence type="ECO:0000313" key="1">
    <source>
        <dbReference type="EMBL" id="RCX32347.1"/>
    </source>
</evidence>
<dbReference type="InterPro" id="IPR021312">
    <property type="entry name" value="DUF2889"/>
</dbReference>
<dbReference type="Pfam" id="PF11136">
    <property type="entry name" value="DUF2889"/>
    <property type="match status" value="1"/>
</dbReference>
<comment type="caution">
    <text evidence="1">The sequence shown here is derived from an EMBL/GenBank/DDBJ whole genome shotgun (WGS) entry which is preliminary data.</text>
</comment>
<gene>
    <name evidence="1" type="ORF">DFQ59_102709</name>
</gene>
<keyword evidence="2" id="KW-1185">Reference proteome</keyword>
<dbReference type="EMBL" id="QPJY01000002">
    <property type="protein sequence ID" value="RCX32347.1"/>
    <property type="molecule type" value="Genomic_DNA"/>
</dbReference>
<evidence type="ECO:0000313" key="2">
    <source>
        <dbReference type="Proteomes" id="UP000252707"/>
    </source>
</evidence>
<reference evidence="1 2" key="1">
    <citation type="submission" date="2018-07" db="EMBL/GenBank/DDBJ databases">
        <title>Genomic Encyclopedia of Type Strains, Phase IV (KMG-IV): sequencing the most valuable type-strain genomes for metagenomic binning, comparative biology and taxonomic classification.</title>
        <authorList>
            <person name="Goeker M."/>
        </authorList>
    </citation>
    <scope>NUCLEOTIDE SEQUENCE [LARGE SCALE GENOMIC DNA]</scope>
    <source>
        <strain evidence="1 2">DSM 26407</strain>
    </source>
</reference>
<dbReference type="AlphaFoldDB" id="A0A369CIT2"/>
<dbReference type="Proteomes" id="UP000252707">
    <property type="component" value="Unassembled WGS sequence"/>
</dbReference>
<protein>
    <submittedName>
        <fullName evidence="1">DUF2889 family protein</fullName>
    </submittedName>
</protein>